<keyword evidence="2" id="KW-1185">Reference proteome</keyword>
<evidence type="ECO:0000313" key="2">
    <source>
        <dbReference type="Proteomes" id="UP001066276"/>
    </source>
</evidence>
<dbReference type="EMBL" id="JANPWB010000010">
    <property type="protein sequence ID" value="KAJ1141283.1"/>
    <property type="molecule type" value="Genomic_DNA"/>
</dbReference>
<protein>
    <submittedName>
        <fullName evidence="1">Uncharacterized protein</fullName>
    </submittedName>
</protein>
<evidence type="ECO:0000313" key="1">
    <source>
        <dbReference type="EMBL" id="KAJ1141283.1"/>
    </source>
</evidence>
<comment type="caution">
    <text evidence="1">The sequence shown here is derived from an EMBL/GenBank/DDBJ whole genome shotgun (WGS) entry which is preliminary data.</text>
</comment>
<name>A0AAV7QSE2_PLEWA</name>
<accession>A0AAV7QSE2</accession>
<organism evidence="1 2">
    <name type="scientific">Pleurodeles waltl</name>
    <name type="common">Iberian ribbed newt</name>
    <dbReference type="NCBI Taxonomy" id="8319"/>
    <lineage>
        <taxon>Eukaryota</taxon>
        <taxon>Metazoa</taxon>
        <taxon>Chordata</taxon>
        <taxon>Craniata</taxon>
        <taxon>Vertebrata</taxon>
        <taxon>Euteleostomi</taxon>
        <taxon>Amphibia</taxon>
        <taxon>Batrachia</taxon>
        <taxon>Caudata</taxon>
        <taxon>Salamandroidea</taxon>
        <taxon>Salamandridae</taxon>
        <taxon>Pleurodelinae</taxon>
        <taxon>Pleurodeles</taxon>
    </lineage>
</organism>
<sequence>MELTGAPLDRRGPRTNGDGCCKVVLEGLLSSCRSLTQLGTPIGLSERVRLHYDYWARCMKDLGLDPNEWPSSPWAFLDIGIPDHIDYRLAPLVSHTGYTAL</sequence>
<proteinExistence type="predicted"/>
<gene>
    <name evidence="1" type="ORF">NDU88_007617</name>
</gene>
<dbReference type="Proteomes" id="UP001066276">
    <property type="component" value="Chromosome 6"/>
</dbReference>
<dbReference type="AlphaFoldDB" id="A0AAV7QSE2"/>
<reference evidence="1" key="1">
    <citation type="journal article" date="2022" name="bioRxiv">
        <title>Sequencing and chromosome-scale assembly of the giantPleurodeles waltlgenome.</title>
        <authorList>
            <person name="Brown T."/>
            <person name="Elewa A."/>
            <person name="Iarovenko S."/>
            <person name="Subramanian E."/>
            <person name="Araus A.J."/>
            <person name="Petzold A."/>
            <person name="Susuki M."/>
            <person name="Suzuki K.-i.T."/>
            <person name="Hayashi T."/>
            <person name="Toyoda A."/>
            <person name="Oliveira C."/>
            <person name="Osipova E."/>
            <person name="Leigh N.D."/>
            <person name="Simon A."/>
            <person name="Yun M.H."/>
        </authorList>
    </citation>
    <scope>NUCLEOTIDE SEQUENCE</scope>
    <source>
        <strain evidence="1">20211129_DDA</strain>
        <tissue evidence="1">Liver</tissue>
    </source>
</reference>